<dbReference type="EMBL" id="JBBWWQ010000004">
    <property type="protein sequence ID" value="KAK8948930.1"/>
    <property type="molecule type" value="Genomic_DNA"/>
</dbReference>
<feature type="region of interest" description="Disordered" evidence="1">
    <location>
        <begin position="1"/>
        <end position="20"/>
    </location>
</feature>
<reference evidence="3 4" key="1">
    <citation type="journal article" date="2022" name="Nat. Plants">
        <title>Genomes of leafy and leafless Platanthera orchids illuminate the evolution of mycoheterotrophy.</title>
        <authorList>
            <person name="Li M.H."/>
            <person name="Liu K.W."/>
            <person name="Li Z."/>
            <person name="Lu H.C."/>
            <person name="Ye Q.L."/>
            <person name="Zhang D."/>
            <person name="Wang J.Y."/>
            <person name="Li Y.F."/>
            <person name="Zhong Z.M."/>
            <person name="Liu X."/>
            <person name="Yu X."/>
            <person name="Liu D.K."/>
            <person name="Tu X.D."/>
            <person name="Liu B."/>
            <person name="Hao Y."/>
            <person name="Liao X.Y."/>
            <person name="Jiang Y.T."/>
            <person name="Sun W.H."/>
            <person name="Chen J."/>
            <person name="Chen Y.Q."/>
            <person name="Ai Y."/>
            <person name="Zhai J.W."/>
            <person name="Wu S.S."/>
            <person name="Zhou Z."/>
            <person name="Hsiao Y.Y."/>
            <person name="Wu W.L."/>
            <person name="Chen Y.Y."/>
            <person name="Lin Y.F."/>
            <person name="Hsu J.L."/>
            <person name="Li C.Y."/>
            <person name="Wang Z.W."/>
            <person name="Zhao X."/>
            <person name="Zhong W.Y."/>
            <person name="Ma X.K."/>
            <person name="Ma L."/>
            <person name="Huang J."/>
            <person name="Chen G.Z."/>
            <person name="Huang M.Z."/>
            <person name="Huang L."/>
            <person name="Peng D.H."/>
            <person name="Luo Y.B."/>
            <person name="Zou S.Q."/>
            <person name="Chen S.P."/>
            <person name="Lan S."/>
            <person name="Tsai W.C."/>
            <person name="Van de Peer Y."/>
            <person name="Liu Z.J."/>
        </authorList>
    </citation>
    <scope>NUCLEOTIDE SEQUENCE [LARGE SCALE GENOMIC DNA]</scope>
    <source>
        <strain evidence="3">Lor287</strain>
    </source>
</reference>
<evidence type="ECO:0000313" key="3">
    <source>
        <dbReference type="EMBL" id="KAK8948930.1"/>
    </source>
</evidence>
<protein>
    <submittedName>
        <fullName evidence="3">Uncharacterized protein</fullName>
    </submittedName>
</protein>
<evidence type="ECO:0000256" key="2">
    <source>
        <dbReference type="SAM" id="Phobius"/>
    </source>
</evidence>
<accession>A0AAP0BRR6</accession>
<keyword evidence="2" id="KW-0812">Transmembrane</keyword>
<comment type="caution">
    <text evidence="3">The sequence shown here is derived from an EMBL/GenBank/DDBJ whole genome shotgun (WGS) entry which is preliminary data.</text>
</comment>
<keyword evidence="2" id="KW-1133">Transmembrane helix</keyword>
<feature type="transmembrane region" description="Helical" evidence="2">
    <location>
        <begin position="26"/>
        <end position="45"/>
    </location>
</feature>
<gene>
    <name evidence="3" type="ORF">KSP39_PZI005403</name>
</gene>
<keyword evidence="4" id="KW-1185">Reference proteome</keyword>
<dbReference type="Proteomes" id="UP001418222">
    <property type="component" value="Unassembled WGS sequence"/>
</dbReference>
<evidence type="ECO:0000256" key="1">
    <source>
        <dbReference type="SAM" id="MobiDB-lite"/>
    </source>
</evidence>
<name>A0AAP0BRR6_9ASPA</name>
<sequence>MDRSRFGREEEEDEKIDRSKEPQRRIFPSLIGLSILVAVGSVLLLRLVSNRTRFQPVISKSDILGIKFDHESFSELLERFLVCGDQRMWAVKELAPYNGTDENLPILLGILG</sequence>
<organism evidence="3 4">
    <name type="scientific">Platanthera zijinensis</name>
    <dbReference type="NCBI Taxonomy" id="2320716"/>
    <lineage>
        <taxon>Eukaryota</taxon>
        <taxon>Viridiplantae</taxon>
        <taxon>Streptophyta</taxon>
        <taxon>Embryophyta</taxon>
        <taxon>Tracheophyta</taxon>
        <taxon>Spermatophyta</taxon>
        <taxon>Magnoliopsida</taxon>
        <taxon>Liliopsida</taxon>
        <taxon>Asparagales</taxon>
        <taxon>Orchidaceae</taxon>
        <taxon>Orchidoideae</taxon>
        <taxon>Orchideae</taxon>
        <taxon>Orchidinae</taxon>
        <taxon>Platanthera</taxon>
    </lineage>
</organism>
<evidence type="ECO:0000313" key="4">
    <source>
        <dbReference type="Proteomes" id="UP001418222"/>
    </source>
</evidence>
<dbReference type="AlphaFoldDB" id="A0AAP0BRR6"/>
<keyword evidence="2" id="KW-0472">Membrane</keyword>
<proteinExistence type="predicted"/>